<reference evidence="2" key="1">
    <citation type="journal article" date="2019" name="Int. J. Syst. Evol. Microbiol.">
        <title>The Global Catalogue of Microorganisms (GCM) 10K type strain sequencing project: providing services to taxonomists for standard genome sequencing and annotation.</title>
        <authorList>
            <consortium name="The Broad Institute Genomics Platform"/>
            <consortium name="The Broad Institute Genome Sequencing Center for Infectious Disease"/>
            <person name="Wu L."/>
            <person name="Ma J."/>
        </authorList>
    </citation>
    <scope>NUCLEOTIDE SEQUENCE [LARGE SCALE GENOMIC DNA]</scope>
    <source>
        <strain evidence="2">TISTR 2241</strain>
    </source>
</reference>
<accession>A0ABW5PNV5</accession>
<dbReference type="EMBL" id="JBHUMR010000007">
    <property type="protein sequence ID" value="MFD2616547.1"/>
    <property type="molecule type" value="Genomic_DNA"/>
</dbReference>
<name>A0ABW5PNV5_9BACI</name>
<proteinExistence type="predicted"/>
<protein>
    <submittedName>
        <fullName evidence="1">Uncharacterized protein</fullName>
    </submittedName>
</protein>
<dbReference type="Proteomes" id="UP001597458">
    <property type="component" value="Unassembled WGS sequence"/>
</dbReference>
<keyword evidence="2" id="KW-1185">Reference proteome</keyword>
<evidence type="ECO:0000313" key="2">
    <source>
        <dbReference type="Proteomes" id="UP001597458"/>
    </source>
</evidence>
<gene>
    <name evidence="1" type="ORF">ACFSTF_04375</name>
</gene>
<evidence type="ECO:0000313" key="1">
    <source>
        <dbReference type="EMBL" id="MFD2616547.1"/>
    </source>
</evidence>
<organism evidence="1 2">
    <name type="scientific">Terrilactibacillus laevilacticus</name>
    <dbReference type="NCBI Taxonomy" id="1380157"/>
    <lineage>
        <taxon>Bacteria</taxon>
        <taxon>Bacillati</taxon>
        <taxon>Bacillota</taxon>
        <taxon>Bacilli</taxon>
        <taxon>Bacillales</taxon>
        <taxon>Bacillaceae</taxon>
        <taxon>Terrilactibacillus</taxon>
    </lineage>
</organism>
<comment type="caution">
    <text evidence="1">The sequence shown here is derived from an EMBL/GenBank/DDBJ whole genome shotgun (WGS) entry which is preliminary data.</text>
</comment>
<sequence>MLVALPTELSSQMNMNITYVYFLRCCFFCVPTALPSVQLDADSMKVTLVAINPK</sequence>